<feature type="domain" description="T-cell immunomodulatory protein TIP C2" evidence="10">
    <location>
        <begin position="539"/>
        <end position="629"/>
    </location>
</feature>
<dbReference type="KEGG" id="kbi:30209431"/>
<accession>A0A1B9G2H1</accession>
<dbReference type="Pfam" id="PF13517">
    <property type="entry name" value="FG-GAP_3"/>
    <property type="match status" value="2"/>
</dbReference>
<evidence type="ECO:0000256" key="3">
    <source>
        <dbReference type="ARBA" id="ARBA00022692"/>
    </source>
</evidence>
<proteinExistence type="inferred from homology"/>
<evidence type="ECO:0000313" key="13">
    <source>
        <dbReference type="Proteomes" id="UP000092730"/>
    </source>
</evidence>
<dbReference type="Proteomes" id="UP000092730">
    <property type="component" value="Chromosome 4"/>
</dbReference>
<keyword evidence="13" id="KW-1185">Reference proteome</keyword>
<evidence type="ECO:0000313" key="12">
    <source>
        <dbReference type="EMBL" id="WVW83885.1"/>
    </source>
</evidence>
<evidence type="ECO:0000256" key="2">
    <source>
        <dbReference type="ARBA" id="ARBA00006496"/>
    </source>
</evidence>
<evidence type="ECO:0000256" key="6">
    <source>
        <dbReference type="ARBA" id="ARBA00023136"/>
    </source>
</evidence>
<dbReference type="InterPro" id="IPR057089">
    <property type="entry name" value="C2_TIP"/>
</dbReference>
<evidence type="ECO:0000256" key="4">
    <source>
        <dbReference type="ARBA" id="ARBA00022729"/>
    </source>
</evidence>
<keyword evidence="7" id="KW-0325">Glycoprotein</keyword>
<dbReference type="EMBL" id="CP144544">
    <property type="protein sequence ID" value="WVW83885.1"/>
    <property type="molecule type" value="Genomic_DNA"/>
</dbReference>
<dbReference type="InterPro" id="IPR028994">
    <property type="entry name" value="Integrin_alpha_N"/>
</dbReference>
<evidence type="ECO:0000256" key="8">
    <source>
        <dbReference type="SAM" id="Phobius"/>
    </source>
</evidence>
<gene>
    <name evidence="11" type="ORF">I302_05032</name>
    <name evidence="12" type="ORF">I302_105907</name>
</gene>
<dbReference type="EMBL" id="KI894021">
    <property type="protein sequence ID" value="OCF25219.1"/>
    <property type="molecule type" value="Genomic_DNA"/>
</dbReference>
<dbReference type="AlphaFoldDB" id="A0A1B9G2H1"/>
<dbReference type="GeneID" id="30209431"/>
<reference evidence="11" key="1">
    <citation type="submission" date="2013-07" db="EMBL/GenBank/DDBJ databases">
        <title>The Genome Sequence of Cryptococcus bestiolae CBS10118.</title>
        <authorList>
            <consortium name="The Broad Institute Genome Sequencing Platform"/>
            <person name="Cuomo C."/>
            <person name="Litvintseva A."/>
            <person name="Chen Y."/>
            <person name="Heitman J."/>
            <person name="Sun S."/>
            <person name="Springer D."/>
            <person name="Dromer F."/>
            <person name="Young S.K."/>
            <person name="Zeng Q."/>
            <person name="Gargeya S."/>
            <person name="Fitzgerald M."/>
            <person name="Abouelleil A."/>
            <person name="Alvarado L."/>
            <person name="Berlin A.M."/>
            <person name="Chapman S.B."/>
            <person name="Dewar J."/>
            <person name="Goldberg J."/>
            <person name="Griggs A."/>
            <person name="Gujja S."/>
            <person name="Hansen M."/>
            <person name="Howarth C."/>
            <person name="Imamovic A."/>
            <person name="Larimer J."/>
            <person name="McCowan C."/>
            <person name="Murphy C."/>
            <person name="Pearson M."/>
            <person name="Priest M."/>
            <person name="Roberts A."/>
            <person name="Saif S."/>
            <person name="Shea T."/>
            <person name="Sykes S."/>
            <person name="Wortman J."/>
            <person name="Nusbaum C."/>
            <person name="Birren B."/>
        </authorList>
    </citation>
    <scope>NUCLEOTIDE SEQUENCE [LARGE SCALE GENOMIC DNA]</scope>
    <source>
        <strain evidence="11">CBS 10118</strain>
    </source>
</reference>
<keyword evidence="6 8" id="KW-0472">Membrane</keyword>
<dbReference type="InterPro" id="IPR024881">
    <property type="entry name" value="Tip"/>
</dbReference>
<dbReference type="SUPFAM" id="SSF69318">
    <property type="entry name" value="Integrin alpha N-terminal domain"/>
    <property type="match status" value="2"/>
</dbReference>
<dbReference type="VEuPathDB" id="FungiDB:I302_05032"/>
<keyword evidence="3 8" id="KW-0812">Transmembrane</keyword>
<feature type="signal peptide" evidence="9">
    <location>
        <begin position="1"/>
        <end position="24"/>
    </location>
</feature>
<dbReference type="InterPro" id="IPR013517">
    <property type="entry name" value="FG-GAP"/>
</dbReference>
<feature type="transmembrane region" description="Helical" evidence="8">
    <location>
        <begin position="680"/>
        <end position="702"/>
    </location>
</feature>
<name>A0A1B9G2H1_9TREE</name>
<keyword evidence="4 9" id="KW-0732">Signal</keyword>
<comment type="similarity">
    <text evidence="2">Belongs to the TIP family.</text>
</comment>
<evidence type="ECO:0000313" key="11">
    <source>
        <dbReference type="EMBL" id="OCF25219.1"/>
    </source>
</evidence>
<evidence type="ECO:0000256" key="9">
    <source>
        <dbReference type="SAM" id="SignalP"/>
    </source>
</evidence>
<feature type="chain" id="PRO_5042334782" description="T-cell immunomodulatory protein TIP C2 domain-containing protein" evidence="9">
    <location>
        <begin position="25"/>
        <end position="726"/>
    </location>
</feature>
<sequence>MIPSTSLASLALLSLLTWSQGVDAIWPFKEKRFQDEAFIDAGSLGLEDVRGRVVGAGDWDGDQKLDLFTLNEDGKTITVQLWNKDKFSYIPSHTLTLSSTISNMIPGDYNHDGHLDLLVIYVQEDDGHWWETKNEKLGMEVFLGGGENGGFQKTPWKLDSSLPTQPILFDADNSLKPSLIGLAPSEEVEGGILKTWLNDGAGFTLESAPLSSSDQACTLANPHSSAFIDIDGDCLPDLVLHCSKPKSTHHSIQIWLNRGPAGYVLSKSYDLPRGSGPLSFADMNRDGSMDIIFPTCKHHAKSTGIGTECTINIAYNKQVPICSTEGSQTTKEGKLKCRGWGELCVADEGFDFSFEVSDPDFASIPFSTLLSLHEEDTTSGILLHPPNQPTIPLPVRPGDYNVDGFPDLLLTVHTSIKGGKGISGDKEVNQVKVLVNTPCGKNVPGCERKGTKRGFKVGGGKPWAALDGIYDAEGASWLDIDDDGSLDILIQRSGSQSGQKITFVQNNFYHDAFFLKAQVLNGACEGKCEPVDGGKSYSPLGVSYSGATYKFTVLDTAGHRVAQQVAQLPQTGYHSLHTPYAYFGLGRTNNYVEKLFIGTSLPPGRHSTYLESIIPNSQIIINPPYPTTPDEEEGTPPTIKSRSISYTNSSDIVKRQMGSSPVKNRSKEWKSSLYLKPGDWVPWVGVSVFGTTVMLGFVVLFLNEREKKEDEKERRRKLHSINFQAL</sequence>
<comment type="subcellular location">
    <subcellularLocation>
        <location evidence="1">Membrane</location>
        <topology evidence="1">Single-pass type I membrane protein</topology>
    </subcellularLocation>
</comment>
<reference evidence="11" key="3">
    <citation type="submission" date="2014-01" db="EMBL/GenBank/DDBJ databases">
        <title>Evolution of pathogenesis and genome organization in the Tremellales.</title>
        <authorList>
            <person name="Cuomo C."/>
            <person name="Litvintseva A."/>
            <person name="Heitman J."/>
            <person name="Chen Y."/>
            <person name="Sun S."/>
            <person name="Springer D."/>
            <person name="Dromer F."/>
            <person name="Young S."/>
            <person name="Zeng Q."/>
            <person name="Chapman S."/>
            <person name="Gujja S."/>
            <person name="Saif S."/>
            <person name="Birren B."/>
        </authorList>
    </citation>
    <scope>NUCLEOTIDE SEQUENCE</scope>
    <source>
        <strain evidence="11">CBS 10118</strain>
    </source>
</reference>
<dbReference type="OrthoDB" id="10022113at2759"/>
<reference evidence="12" key="4">
    <citation type="submission" date="2024-02" db="EMBL/GenBank/DDBJ databases">
        <title>Comparative genomics of Cryptococcus and Kwoniella reveals pathogenesis evolution and contrasting modes of karyotype evolution via chromosome fusion or intercentromeric recombination.</title>
        <authorList>
            <person name="Coelho M.A."/>
            <person name="David-Palma M."/>
            <person name="Shea T."/>
            <person name="Bowers K."/>
            <person name="McGinley-Smith S."/>
            <person name="Mohammad A.W."/>
            <person name="Gnirke A."/>
            <person name="Yurkov A.M."/>
            <person name="Nowrousian M."/>
            <person name="Sun S."/>
            <person name="Cuomo C.A."/>
            <person name="Heitman J."/>
        </authorList>
    </citation>
    <scope>NUCLEOTIDE SEQUENCE</scope>
    <source>
        <strain evidence="12">CBS 10118</strain>
    </source>
</reference>
<dbReference type="Pfam" id="PF23122">
    <property type="entry name" value="C2_ITFG1"/>
    <property type="match status" value="1"/>
</dbReference>
<dbReference type="GO" id="GO:0005886">
    <property type="term" value="C:plasma membrane"/>
    <property type="evidence" value="ECO:0007669"/>
    <property type="project" value="TreeGrafter"/>
</dbReference>
<evidence type="ECO:0000256" key="5">
    <source>
        <dbReference type="ARBA" id="ARBA00022989"/>
    </source>
</evidence>
<dbReference type="Gene3D" id="2.130.10.130">
    <property type="entry name" value="Integrin alpha, N-terminal"/>
    <property type="match status" value="1"/>
</dbReference>
<keyword evidence="5 8" id="KW-1133">Transmembrane helix</keyword>
<reference evidence="12" key="2">
    <citation type="submission" date="2013-07" db="EMBL/GenBank/DDBJ databases">
        <authorList>
            <consortium name="The Broad Institute Genome Sequencing Platform"/>
            <person name="Cuomo C."/>
            <person name="Litvintseva A."/>
            <person name="Chen Y."/>
            <person name="Heitman J."/>
            <person name="Sun S."/>
            <person name="Springer D."/>
            <person name="Dromer F."/>
            <person name="Young S.K."/>
            <person name="Zeng Q."/>
            <person name="Gargeya S."/>
            <person name="Fitzgerald M."/>
            <person name="Abouelleil A."/>
            <person name="Alvarado L."/>
            <person name="Berlin A.M."/>
            <person name="Chapman S.B."/>
            <person name="Dewar J."/>
            <person name="Goldberg J."/>
            <person name="Griggs A."/>
            <person name="Gujja S."/>
            <person name="Hansen M."/>
            <person name="Howarth C."/>
            <person name="Imamovic A."/>
            <person name="Larimer J."/>
            <person name="McCowan C."/>
            <person name="Murphy C."/>
            <person name="Pearson M."/>
            <person name="Priest M."/>
            <person name="Roberts A."/>
            <person name="Saif S."/>
            <person name="Shea T."/>
            <person name="Sykes S."/>
            <person name="Wortman J."/>
            <person name="Nusbaum C."/>
            <person name="Birren B."/>
        </authorList>
    </citation>
    <scope>NUCLEOTIDE SEQUENCE</scope>
    <source>
        <strain evidence="12">CBS 10118</strain>
    </source>
</reference>
<dbReference type="PANTHER" id="PTHR13412">
    <property type="entry name" value="T-CELL IMMUNOMODULATORY PROTEIN HOMOLOG"/>
    <property type="match status" value="1"/>
</dbReference>
<dbReference type="RefSeq" id="XP_019046289.1">
    <property type="nucleotide sequence ID" value="XM_019191659.1"/>
</dbReference>
<dbReference type="PANTHER" id="PTHR13412:SF0">
    <property type="entry name" value="T-CELL IMMUNOMODULATORY PROTEIN"/>
    <property type="match status" value="1"/>
</dbReference>
<protein>
    <recommendedName>
        <fullName evidence="10">T-cell immunomodulatory protein TIP C2 domain-containing protein</fullName>
    </recommendedName>
</protein>
<evidence type="ECO:0000256" key="7">
    <source>
        <dbReference type="ARBA" id="ARBA00023180"/>
    </source>
</evidence>
<evidence type="ECO:0000259" key="10">
    <source>
        <dbReference type="Pfam" id="PF23122"/>
    </source>
</evidence>
<organism evidence="11">
    <name type="scientific">Kwoniella bestiolae CBS 10118</name>
    <dbReference type="NCBI Taxonomy" id="1296100"/>
    <lineage>
        <taxon>Eukaryota</taxon>
        <taxon>Fungi</taxon>
        <taxon>Dikarya</taxon>
        <taxon>Basidiomycota</taxon>
        <taxon>Agaricomycotina</taxon>
        <taxon>Tremellomycetes</taxon>
        <taxon>Tremellales</taxon>
        <taxon>Cryptococcaceae</taxon>
        <taxon>Kwoniella</taxon>
    </lineage>
</organism>
<evidence type="ECO:0000256" key="1">
    <source>
        <dbReference type="ARBA" id="ARBA00004479"/>
    </source>
</evidence>